<dbReference type="InterPro" id="IPR000845">
    <property type="entry name" value="Nucleoside_phosphorylase_d"/>
</dbReference>
<dbReference type="Pfam" id="PF01048">
    <property type="entry name" value="PNP_UDP_1"/>
    <property type="match status" value="1"/>
</dbReference>
<dbReference type="RefSeq" id="WP_353067535.1">
    <property type="nucleotide sequence ID" value="NZ_CP132942.1"/>
</dbReference>
<protein>
    <recommendedName>
        <fullName evidence="1">Nucleoside phosphorylase domain-containing protein</fullName>
    </recommendedName>
</protein>
<gene>
    <name evidence="2" type="ORF">RBB77_11350</name>
</gene>
<dbReference type="EMBL" id="CP132942">
    <property type="protein sequence ID" value="XCB35465.1"/>
    <property type="molecule type" value="Genomic_DNA"/>
</dbReference>
<dbReference type="GO" id="GO:0003824">
    <property type="term" value="F:catalytic activity"/>
    <property type="evidence" value="ECO:0007669"/>
    <property type="project" value="InterPro"/>
</dbReference>
<dbReference type="KEGG" id="tpsc:RBB77_11350"/>
<evidence type="ECO:0000259" key="1">
    <source>
        <dbReference type="Pfam" id="PF01048"/>
    </source>
</evidence>
<sequence length="362" mass="38809">MSANLNFADVRLNYDPSQPQQRFRNAGLEAAFLAPAAQLPHAIPWPAGTAPTPITLTPLPVDTDDLSRFEGYDAVVVTWTSAEAAALASLFTPANPISTWFLYRHNVAQYIPLVTGNVAPFNDNTPEMARYYHTLALYFPCQIGKAKVLLVKSGLHLDYDGPATPVKKLMTEIAQTVRPKLFITTGTGGGIGSEVLLGDVVIAGAVRFDCRTQFKNEPWHEAVYSPSKLPAGALAAITPSLTQPNASRIPNARPTPKIWSSASDAIVTTDFFAFDDSTNFYKLQGLGQACDMGDAMVASALQGIPNLSWHAIRNASDPQIPNPTNSIKQAGDAAAQIYARYGGLTTAASVISTWAVIHSATH</sequence>
<name>A0AAU7ZWS3_9BACT</name>
<proteinExistence type="predicted"/>
<dbReference type="Gene3D" id="3.40.50.1580">
    <property type="entry name" value="Nucleoside phosphorylase domain"/>
    <property type="match status" value="1"/>
</dbReference>
<organism evidence="2">
    <name type="scientific">Tunturiibacter psychrotolerans</name>
    <dbReference type="NCBI Taxonomy" id="3069686"/>
    <lineage>
        <taxon>Bacteria</taxon>
        <taxon>Pseudomonadati</taxon>
        <taxon>Acidobacteriota</taxon>
        <taxon>Terriglobia</taxon>
        <taxon>Terriglobales</taxon>
        <taxon>Acidobacteriaceae</taxon>
        <taxon>Tunturiibacter</taxon>
    </lineage>
</organism>
<evidence type="ECO:0000313" key="2">
    <source>
        <dbReference type="EMBL" id="XCB35465.1"/>
    </source>
</evidence>
<accession>A0AAU7ZWS3</accession>
<dbReference type="GO" id="GO:0009116">
    <property type="term" value="P:nucleoside metabolic process"/>
    <property type="evidence" value="ECO:0007669"/>
    <property type="project" value="InterPro"/>
</dbReference>
<dbReference type="InterPro" id="IPR035994">
    <property type="entry name" value="Nucleoside_phosphorylase_sf"/>
</dbReference>
<dbReference type="SUPFAM" id="SSF53167">
    <property type="entry name" value="Purine and uridine phosphorylases"/>
    <property type="match status" value="1"/>
</dbReference>
<feature type="domain" description="Nucleoside phosphorylase" evidence="1">
    <location>
        <begin position="123"/>
        <end position="317"/>
    </location>
</feature>
<reference evidence="2" key="1">
    <citation type="submission" date="2023-08" db="EMBL/GenBank/DDBJ databases">
        <authorList>
            <person name="Messyasz A."/>
            <person name="Mannisto M.K."/>
            <person name="Kerkhof L.J."/>
            <person name="Haggblom M."/>
        </authorList>
    </citation>
    <scope>NUCLEOTIDE SEQUENCE</scope>
    <source>
        <strain evidence="2">X5P6</strain>
    </source>
</reference>
<dbReference type="AlphaFoldDB" id="A0AAU7ZWS3"/>
<reference evidence="2" key="2">
    <citation type="journal article" date="2024" name="Environ. Microbiol.">
        <title>Genome analysis and description of Tunturibacter gen. nov. expands the diversity of Terriglobia in tundra soils.</title>
        <authorList>
            <person name="Messyasz A."/>
            <person name="Mannisto M.K."/>
            <person name="Kerkhof L.J."/>
            <person name="Haggblom M.M."/>
        </authorList>
    </citation>
    <scope>NUCLEOTIDE SEQUENCE</scope>
    <source>
        <strain evidence="2">X5P6</strain>
    </source>
</reference>